<proteinExistence type="inferred from homology"/>
<feature type="region of interest" description="Disordered" evidence="5">
    <location>
        <begin position="404"/>
        <end position="425"/>
    </location>
</feature>
<feature type="region of interest" description="Disordered" evidence="5">
    <location>
        <begin position="526"/>
        <end position="627"/>
    </location>
</feature>
<comment type="function">
    <text evidence="4">Catalyzes the reduction of fatty acyl-CoA to fatty alcohols.</text>
</comment>
<evidence type="ECO:0000313" key="8">
    <source>
        <dbReference type="EMBL" id="AJA71626.1"/>
    </source>
</evidence>
<dbReference type="InterPro" id="IPR013120">
    <property type="entry name" value="FAR_NAD-bd"/>
</dbReference>
<evidence type="ECO:0000259" key="7">
    <source>
        <dbReference type="Pfam" id="PF07993"/>
    </source>
</evidence>
<protein>
    <recommendedName>
        <fullName evidence="4">Fatty acyl-CoA reductase</fullName>
        <ecNumber evidence="4">1.2.1.84</ecNumber>
    </recommendedName>
</protein>
<dbReference type="GO" id="GO:0080019">
    <property type="term" value="F:alcohol-forming very long-chain fatty acyl-CoA reductase activity"/>
    <property type="evidence" value="ECO:0007669"/>
    <property type="project" value="InterPro"/>
</dbReference>
<comment type="catalytic activity">
    <reaction evidence="4">
        <text>a long-chain fatty acyl-CoA + 2 NADPH + 2 H(+) = a long-chain primary fatty alcohol + 2 NADP(+) + CoA</text>
        <dbReference type="Rhea" id="RHEA:52716"/>
        <dbReference type="ChEBI" id="CHEBI:15378"/>
        <dbReference type="ChEBI" id="CHEBI:57287"/>
        <dbReference type="ChEBI" id="CHEBI:57783"/>
        <dbReference type="ChEBI" id="CHEBI:58349"/>
        <dbReference type="ChEBI" id="CHEBI:77396"/>
        <dbReference type="ChEBI" id="CHEBI:83139"/>
        <dbReference type="EC" id="1.2.1.84"/>
    </reaction>
</comment>
<dbReference type="PANTHER" id="PTHR11011:SF77">
    <property type="entry name" value="FATTY ACYL-COA REDUCTASE"/>
    <property type="match status" value="1"/>
</dbReference>
<evidence type="ECO:0000256" key="3">
    <source>
        <dbReference type="ARBA" id="ARBA00023098"/>
    </source>
</evidence>
<keyword evidence="4" id="KW-0560">Oxidoreductase</keyword>
<dbReference type="CDD" id="cd05236">
    <property type="entry name" value="FAR-N_SDR_e"/>
    <property type="match status" value="1"/>
</dbReference>
<evidence type="ECO:0000256" key="5">
    <source>
        <dbReference type="SAM" id="MobiDB-lite"/>
    </source>
</evidence>
<dbReference type="GO" id="GO:0102965">
    <property type="term" value="F:alcohol-forming long-chain fatty acyl-CoA reductase activity"/>
    <property type="evidence" value="ECO:0007669"/>
    <property type="project" value="UniProtKB-EC"/>
</dbReference>
<evidence type="ECO:0000256" key="4">
    <source>
        <dbReference type="RuleBase" id="RU363097"/>
    </source>
</evidence>
<dbReference type="EC" id="1.2.1.84" evidence="4"/>
<dbReference type="InterPro" id="IPR036291">
    <property type="entry name" value="NAD(P)-bd_dom_sf"/>
</dbReference>
<dbReference type="AlphaFoldDB" id="A0A0B4SVG1"/>
<feature type="region of interest" description="Disordered" evidence="5">
    <location>
        <begin position="649"/>
        <end position="728"/>
    </location>
</feature>
<feature type="compositionally biased region" description="Low complexity" evidence="5">
    <location>
        <begin position="649"/>
        <end position="659"/>
    </location>
</feature>
<dbReference type="PANTHER" id="PTHR11011">
    <property type="entry name" value="MALE STERILITY PROTEIN 2-RELATED"/>
    <property type="match status" value="1"/>
</dbReference>
<dbReference type="GO" id="GO:0006629">
    <property type="term" value="P:lipid metabolic process"/>
    <property type="evidence" value="ECO:0007669"/>
    <property type="project" value="UniProtKB-KW"/>
</dbReference>
<dbReference type="Pfam" id="PF03015">
    <property type="entry name" value="Sterile"/>
    <property type="match status" value="1"/>
</dbReference>
<feature type="domain" description="Thioester reductase (TE)" evidence="7">
    <location>
        <begin position="22"/>
        <end position="323"/>
    </location>
</feature>
<dbReference type="CDD" id="cd09071">
    <property type="entry name" value="FAR_C"/>
    <property type="match status" value="1"/>
</dbReference>
<comment type="similarity">
    <text evidence="1 4">Belongs to the fatty acyl-CoA reductase family.</text>
</comment>
<feature type="compositionally biased region" description="Pro residues" evidence="5">
    <location>
        <begin position="605"/>
        <end position="617"/>
    </location>
</feature>
<evidence type="ECO:0000256" key="2">
    <source>
        <dbReference type="ARBA" id="ARBA00022516"/>
    </source>
</evidence>
<dbReference type="EMBL" id="KP244323">
    <property type="protein sequence ID" value="AJA71626.1"/>
    <property type="molecule type" value="Genomic_DNA"/>
</dbReference>
<gene>
    <name evidence="8" type="primary">MSF_2</name>
</gene>
<accession>A0A0B4SVG1</accession>
<dbReference type="SUPFAM" id="SSF51735">
    <property type="entry name" value="NAD(P)-binding Rossmann-fold domains"/>
    <property type="match status" value="1"/>
</dbReference>
<dbReference type="InterPro" id="IPR026055">
    <property type="entry name" value="FAR"/>
</dbReference>
<name>A0A0B4SVG1_WHEAT</name>
<keyword evidence="2 4" id="KW-0444">Lipid biosynthesis</keyword>
<evidence type="ECO:0000256" key="1">
    <source>
        <dbReference type="ARBA" id="ARBA00005928"/>
    </source>
</evidence>
<organism evidence="8">
    <name type="scientific">Triticum aestivum</name>
    <name type="common">Wheat</name>
    <dbReference type="NCBI Taxonomy" id="4565"/>
    <lineage>
        <taxon>Eukaryota</taxon>
        <taxon>Viridiplantae</taxon>
        <taxon>Streptophyta</taxon>
        <taxon>Embryophyta</taxon>
        <taxon>Tracheophyta</taxon>
        <taxon>Spermatophyta</taxon>
        <taxon>Magnoliopsida</taxon>
        <taxon>Liliopsida</taxon>
        <taxon>Poales</taxon>
        <taxon>Poaceae</taxon>
        <taxon>BOP clade</taxon>
        <taxon>Pooideae</taxon>
        <taxon>Triticodae</taxon>
        <taxon>Triticeae</taxon>
        <taxon>Triticinae</taxon>
        <taxon>Triticum</taxon>
    </lineage>
</organism>
<sequence>MRISEMDVDRVVGYFKDKSILITGSTGFLGKVLVEKILRVQPDVKKLFLLIRASDVESHSYADFLNPIMGKQIFQVLKEKHGLEFDNFVKEKICPLVGDVMHENFGLDTVKLREVSKDIDVIINGASTTNFSERYDVAFDTNVLGVKHTCKFAKKCTKLKMLLHVSTAYVAGEKEGLITEKTFLMGETLRVGTHLDIEIELNLIKDTKRELRASSSTEKAERKTMKELGLKRARNFGWPNTYLFTKAMGEMMMGHLRGDVPVVIIRPSIITSTIKEPLPGWIEGIRTVDTVIMGHAKQTLPSFVINLDLTLDMIPGDMVVNAMMAAMAAHSEDHQAQIIYHVTSSVRNPTPSSLVIDSMHRYFVENPPCKGRNGERVRLKKLRIFSTLARLRLYTAINHRHHHDARQQPPPARAHLCASGAESPQRHAIDLRRHPMCEMKHRSTIPPACTCSKTMPPEGKTIEHHHHPIRKTQIWGFPLRILNLMALQDETDQNAYVDTEPPPLPPPLEQPLSNTFRKEHATVVSSSLGTGGLQRGKQHPKALPSEWPPRRPRDSPETLPATGSARPSPKNGDRSHQGPDPLQIGVDRGRGRTSPWPPTSNEDPSPQPKPTTSPPSTWPGKWPTCPRRRRPPPSYAVCHQPWPPPWIRAAGGPPAAVPRGRGEPRHGGKANPSALGNPPAPARHRVARSGLAPCTRAPAQPRPGRAGTPDRVQPARLAAPPSAAASETRTWRPAAAFLGAGPSFAGGVLWRRQDGWGEGEEVSRFSKIGVVLKSPDVALTIRGGAALVGATVEEPTGGEAIKYELPLEMLRLVSIALCGVFSRRYNELNRKYRFLMHMIKLYAPFALFKGCFDDTNLERLRMVMNTDYQINNGAYSLDFDPKSIHWVDYFYGVHIPGVLKYCV</sequence>
<dbReference type="InterPro" id="IPR033640">
    <property type="entry name" value="FAR_C"/>
</dbReference>
<reference evidence="8" key="1">
    <citation type="journal article" date="2014" name="BMC Plant Biol.">
        <title>Major haplotype divergence including multiple germin-like protein genes, at the wheat Sr2 adult plant stem rust resistance locus.</title>
        <authorList>
            <person name="Mago R."/>
            <person name="Tabe L."/>
            <person name="Vautrin S."/>
            <person name="Imkova H."/>
            <person name="Kubalakova M."/>
            <person name="Upadhyaya N."/>
            <person name="Berges H."/>
            <person name="Kong X."/>
            <person name="Breen J."/>
            <person name="Dole El J."/>
            <person name="Appels R."/>
            <person name="Ellis J."/>
            <person name="Spielmeyer W."/>
        </authorList>
    </citation>
    <scope>NUCLEOTIDE SEQUENCE</scope>
</reference>
<dbReference type="Gene3D" id="3.40.50.720">
    <property type="entry name" value="NAD(P)-binding Rossmann-like Domain"/>
    <property type="match status" value="1"/>
</dbReference>
<evidence type="ECO:0000259" key="6">
    <source>
        <dbReference type="Pfam" id="PF03015"/>
    </source>
</evidence>
<feature type="domain" description="Fatty acyl-CoA reductase C-terminal" evidence="6">
    <location>
        <begin position="805"/>
        <end position="903"/>
    </location>
</feature>
<keyword evidence="3 4" id="KW-0443">Lipid metabolism</keyword>
<keyword evidence="4" id="KW-0521">NADP</keyword>
<dbReference type="Pfam" id="PF07993">
    <property type="entry name" value="NAD_binding_4"/>
    <property type="match status" value="1"/>
</dbReference>